<proteinExistence type="predicted"/>
<protein>
    <submittedName>
        <fullName evidence="1">Uncharacterized protein</fullName>
    </submittedName>
</protein>
<sequence>MDFTDSGCYGEKRSGISLRRSRHSQVCEVKQGVHCRLRPHTKRKAPTRGHMIISETASALVFSAQVNLNGQIYPIILHLSHCLHPAPAKTNSSWTRAYHPSRIITATTCV</sequence>
<accession>A0A9P3PU21</accession>
<dbReference type="AlphaFoldDB" id="A0A9P3PU21"/>
<gene>
    <name evidence="1" type="ORF">LshimejAT787_1203260</name>
</gene>
<dbReference type="EMBL" id="BRPK01000012">
    <property type="protein sequence ID" value="GLB42877.1"/>
    <property type="molecule type" value="Genomic_DNA"/>
</dbReference>
<name>A0A9P3PU21_LYOSH</name>
<comment type="caution">
    <text evidence="1">The sequence shown here is derived from an EMBL/GenBank/DDBJ whole genome shotgun (WGS) entry which is preliminary data.</text>
</comment>
<keyword evidence="2" id="KW-1185">Reference proteome</keyword>
<evidence type="ECO:0000313" key="2">
    <source>
        <dbReference type="Proteomes" id="UP001063166"/>
    </source>
</evidence>
<dbReference type="Proteomes" id="UP001063166">
    <property type="component" value="Unassembled WGS sequence"/>
</dbReference>
<organism evidence="1 2">
    <name type="scientific">Lyophyllum shimeji</name>
    <name type="common">Hon-shimeji</name>
    <name type="synonym">Tricholoma shimeji</name>
    <dbReference type="NCBI Taxonomy" id="47721"/>
    <lineage>
        <taxon>Eukaryota</taxon>
        <taxon>Fungi</taxon>
        <taxon>Dikarya</taxon>
        <taxon>Basidiomycota</taxon>
        <taxon>Agaricomycotina</taxon>
        <taxon>Agaricomycetes</taxon>
        <taxon>Agaricomycetidae</taxon>
        <taxon>Agaricales</taxon>
        <taxon>Tricholomatineae</taxon>
        <taxon>Lyophyllaceae</taxon>
        <taxon>Lyophyllum</taxon>
    </lineage>
</organism>
<evidence type="ECO:0000313" key="1">
    <source>
        <dbReference type="EMBL" id="GLB42877.1"/>
    </source>
</evidence>
<reference evidence="1" key="1">
    <citation type="submission" date="2022-07" db="EMBL/GenBank/DDBJ databases">
        <title>The genome of Lyophyllum shimeji provides insight into the initial evolution of ectomycorrhizal fungal genome.</title>
        <authorList>
            <person name="Kobayashi Y."/>
            <person name="Shibata T."/>
            <person name="Hirakawa H."/>
            <person name="Shigenobu S."/>
            <person name="Nishiyama T."/>
            <person name="Yamada A."/>
            <person name="Hasebe M."/>
            <person name="Kawaguchi M."/>
        </authorList>
    </citation>
    <scope>NUCLEOTIDE SEQUENCE</scope>
    <source>
        <strain evidence="1">AT787</strain>
    </source>
</reference>